<evidence type="ECO:0000313" key="15">
    <source>
        <dbReference type="EMBL" id="KAF2309363.1"/>
    </source>
</evidence>
<evidence type="ECO:0000313" key="17">
    <source>
        <dbReference type="Proteomes" id="UP000467840"/>
    </source>
</evidence>
<dbReference type="PRINTS" id="PR00385">
    <property type="entry name" value="P450"/>
</dbReference>
<dbReference type="EMBL" id="JAAGAX010000006">
    <property type="protein sequence ID" value="KAF2309363.1"/>
    <property type="molecule type" value="Genomic_DNA"/>
</dbReference>
<dbReference type="InterPro" id="IPR036396">
    <property type="entry name" value="Cyt_P450_sf"/>
</dbReference>
<dbReference type="GO" id="GO:0005506">
    <property type="term" value="F:iron ion binding"/>
    <property type="evidence" value="ECO:0007669"/>
    <property type="project" value="InterPro"/>
</dbReference>
<protein>
    <recommendedName>
        <fullName evidence="18">Cytochrome P450</fullName>
    </recommendedName>
</protein>
<evidence type="ECO:0000313" key="13">
    <source>
        <dbReference type="EMBL" id="KAF2305102.1"/>
    </source>
</evidence>
<evidence type="ECO:0000256" key="3">
    <source>
        <dbReference type="ARBA" id="ARBA00022617"/>
    </source>
</evidence>
<keyword evidence="10" id="KW-1133">Transmembrane helix</keyword>
<dbReference type="PANTHER" id="PTHR47955">
    <property type="entry name" value="CYTOCHROME P450 FAMILY 71 PROTEIN"/>
    <property type="match status" value="1"/>
</dbReference>
<keyword evidence="3 8" id="KW-0349">Heme</keyword>
<keyword evidence="7 9" id="KW-0503">Monooxygenase</keyword>
<evidence type="ECO:0000256" key="4">
    <source>
        <dbReference type="ARBA" id="ARBA00022723"/>
    </source>
</evidence>
<evidence type="ECO:0000256" key="9">
    <source>
        <dbReference type="RuleBase" id="RU000461"/>
    </source>
</evidence>
<dbReference type="InterPro" id="IPR001128">
    <property type="entry name" value="Cyt_P450"/>
</dbReference>
<evidence type="ECO:0000313" key="11">
    <source>
        <dbReference type="EMBL" id="KAF2283047.1"/>
    </source>
</evidence>
<feature type="binding site" description="axial binding residue" evidence="8">
    <location>
        <position position="441"/>
    </location>
    <ligand>
        <name>heme</name>
        <dbReference type="ChEBI" id="CHEBI:30413"/>
    </ligand>
    <ligandPart>
        <name>Fe</name>
        <dbReference type="ChEBI" id="CHEBI:18248"/>
    </ligandPart>
</feature>
<dbReference type="Gene3D" id="1.10.630.10">
    <property type="entry name" value="Cytochrome P450"/>
    <property type="match status" value="1"/>
</dbReference>
<dbReference type="InterPro" id="IPR002401">
    <property type="entry name" value="Cyt_P450_E_grp-I"/>
</dbReference>
<dbReference type="EMBL" id="JAAGAX010000027">
    <property type="protein sequence ID" value="KAF2283049.1"/>
    <property type="molecule type" value="Genomic_DNA"/>
</dbReference>
<evidence type="ECO:0000313" key="12">
    <source>
        <dbReference type="EMBL" id="KAF2283049.1"/>
    </source>
</evidence>
<sequence>MDQQILSFPVLVSFLLFIFLVFRIWKKYNDYTPPPGPWQLPLFGNLHQLAGSALPHNRLRDLTRIYGPVMGIQLGQVPALVISSPEAAKEVMKIQDVQFANRPLVLATKMVAYNGNDILVGVYGDQWRQLRKICTLELLSAKRVQSFKAVREEEVLNFVGFLHSKAETPVNLTHLLFALSNTVIARTSIGKKCKSQDALLRIMDDLIEASAGFSLADMFPSFKFLKYITGDKSRFEIWHRELDQILEEIIKEHRASKAVSKNRDLSEADNLLDVLLNLQENGNLEVPLTNDCIKGTILDVFAAGSDTSSRTTEWAMAELMKNQTAMKKAQEEVRHVFGKKGKVDEADLHELKYLKLVVKETLRLHPPVAMIPRQCREKTQIYGYDINPKTKVFVHIWAIGRDPNIWIEADKFLPERFIDSSIDFKGSNFEFIPFGAGKRICPGMTLGLVNLELVLAQLLYHFDWKLPDGITPENLDMSEGFGGAIKRGVDLKLIPIPFRPQPITRICN</sequence>
<organism evidence="16 17">
    <name type="scientific">Hevea brasiliensis</name>
    <name type="common">Para rubber tree</name>
    <name type="synonym">Siphonia brasiliensis</name>
    <dbReference type="NCBI Taxonomy" id="3981"/>
    <lineage>
        <taxon>Eukaryota</taxon>
        <taxon>Viridiplantae</taxon>
        <taxon>Streptophyta</taxon>
        <taxon>Embryophyta</taxon>
        <taxon>Tracheophyta</taxon>
        <taxon>Spermatophyta</taxon>
        <taxon>Magnoliopsida</taxon>
        <taxon>eudicotyledons</taxon>
        <taxon>Gunneridae</taxon>
        <taxon>Pentapetalae</taxon>
        <taxon>rosids</taxon>
        <taxon>fabids</taxon>
        <taxon>Malpighiales</taxon>
        <taxon>Euphorbiaceae</taxon>
        <taxon>Crotonoideae</taxon>
        <taxon>Micrandreae</taxon>
        <taxon>Hevea</taxon>
    </lineage>
</organism>
<dbReference type="GO" id="GO:0020037">
    <property type="term" value="F:heme binding"/>
    <property type="evidence" value="ECO:0007669"/>
    <property type="project" value="InterPro"/>
</dbReference>
<dbReference type="InterPro" id="IPR017972">
    <property type="entry name" value="Cyt_P450_CS"/>
</dbReference>
<dbReference type="Proteomes" id="UP000467840">
    <property type="component" value="Chromosome 14"/>
</dbReference>
<comment type="caution">
    <text evidence="16">The sequence shown here is derived from an EMBL/GenBank/DDBJ whole genome shotgun (WGS) entry which is preliminary data.</text>
</comment>
<evidence type="ECO:0000313" key="14">
    <source>
        <dbReference type="EMBL" id="KAF2309354.1"/>
    </source>
</evidence>
<dbReference type="EMBL" id="JAAGAX010000006">
    <property type="protein sequence ID" value="KAF2309354.1"/>
    <property type="molecule type" value="Genomic_DNA"/>
</dbReference>
<keyword evidence="17" id="KW-1185">Reference proteome</keyword>
<accession>A0A6A6MFA3</accession>
<keyword evidence="5 9" id="KW-0560">Oxidoreductase</keyword>
<name>A0A6A6MFA3_HEVBR</name>
<keyword evidence="10" id="KW-0812">Transmembrane</keyword>
<evidence type="ECO:0000313" key="16">
    <source>
        <dbReference type="EMBL" id="KAF2310916.1"/>
    </source>
</evidence>
<evidence type="ECO:0000256" key="6">
    <source>
        <dbReference type="ARBA" id="ARBA00023004"/>
    </source>
</evidence>
<evidence type="ECO:0000256" key="5">
    <source>
        <dbReference type="ARBA" id="ARBA00023002"/>
    </source>
</evidence>
<evidence type="ECO:0000256" key="2">
    <source>
        <dbReference type="ARBA" id="ARBA00010617"/>
    </source>
</evidence>
<gene>
    <name evidence="14" type="ORF">GH714_001704</name>
    <name evidence="15" type="ORF">GH714_001734</name>
    <name evidence="13" type="ORF">GH714_001794</name>
    <name evidence="16" type="ORF">GH714_018461</name>
    <name evidence="11" type="ORF">GH714_043066</name>
    <name evidence="12" type="ORF">GH714_043068</name>
</gene>
<dbReference type="GO" id="GO:0004497">
    <property type="term" value="F:monooxygenase activity"/>
    <property type="evidence" value="ECO:0007669"/>
    <property type="project" value="UniProtKB-KW"/>
</dbReference>
<evidence type="ECO:0000256" key="8">
    <source>
        <dbReference type="PIRSR" id="PIRSR602401-1"/>
    </source>
</evidence>
<dbReference type="SUPFAM" id="SSF48264">
    <property type="entry name" value="Cytochrome P450"/>
    <property type="match status" value="1"/>
</dbReference>
<keyword evidence="10" id="KW-0472">Membrane</keyword>
<dbReference type="EMBL" id="JAAGAX010000027">
    <property type="protein sequence ID" value="KAF2283047.1"/>
    <property type="molecule type" value="Genomic_DNA"/>
</dbReference>
<dbReference type="Pfam" id="PF00067">
    <property type="entry name" value="p450"/>
    <property type="match status" value="1"/>
</dbReference>
<proteinExistence type="inferred from homology"/>
<dbReference type="FunFam" id="1.10.630.10:FF:000043">
    <property type="entry name" value="Cytochrome P450 99A2"/>
    <property type="match status" value="1"/>
</dbReference>
<dbReference type="EMBL" id="JAAGAX010000008">
    <property type="protein sequence ID" value="KAF2305102.1"/>
    <property type="molecule type" value="Genomic_DNA"/>
</dbReference>
<dbReference type="CDD" id="cd11072">
    <property type="entry name" value="CYP71-like"/>
    <property type="match status" value="1"/>
</dbReference>
<evidence type="ECO:0000256" key="7">
    <source>
        <dbReference type="ARBA" id="ARBA00023033"/>
    </source>
</evidence>
<dbReference type="PROSITE" id="PS00086">
    <property type="entry name" value="CYTOCHROME_P450"/>
    <property type="match status" value="1"/>
</dbReference>
<keyword evidence="4 8" id="KW-0479">Metal-binding</keyword>
<evidence type="ECO:0000256" key="1">
    <source>
        <dbReference type="ARBA" id="ARBA00001971"/>
    </source>
</evidence>
<keyword evidence="6 8" id="KW-0408">Iron</keyword>
<feature type="transmembrane region" description="Helical" evidence="10">
    <location>
        <begin position="6"/>
        <end position="25"/>
    </location>
</feature>
<dbReference type="GO" id="GO:0016705">
    <property type="term" value="F:oxidoreductase activity, acting on paired donors, with incorporation or reduction of molecular oxygen"/>
    <property type="evidence" value="ECO:0007669"/>
    <property type="project" value="InterPro"/>
</dbReference>
<evidence type="ECO:0000256" key="10">
    <source>
        <dbReference type="SAM" id="Phobius"/>
    </source>
</evidence>
<dbReference type="EMBL" id="JAAGAX010000006">
    <property type="protein sequence ID" value="KAF2310916.1"/>
    <property type="molecule type" value="Genomic_DNA"/>
</dbReference>
<dbReference type="AlphaFoldDB" id="A0A6A6MFA3"/>
<reference evidence="16 17" key="1">
    <citation type="journal article" date="2020" name="Mol. Plant">
        <title>The Chromosome-Based Rubber Tree Genome Provides New Insights into Spurge Genome Evolution and Rubber Biosynthesis.</title>
        <authorList>
            <person name="Liu J."/>
            <person name="Shi C."/>
            <person name="Shi C.C."/>
            <person name="Li W."/>
            <person name="Zhang Q.J."/>
            <person name="Zhang Y."/>
            <person name="Li K."/>
            <person name="Lu H.F."/>
            <person name="Shi C."/>
            <person name="Zhu S.T."/>
            <person name="Xiao Z.Y."/>
            <person name="Nan H."/>
            <person name="Yue Y."/>
            <person name="Zhu X.G."/>
            <person name="Wu Y."/>
            <person name="Hong X.N."/>
            <person name="Fan G.Y."/>
            <person name="Tong Y."/>
            <person name="Zhang D."/>
            <person name="Mao C.L."/>
            <person name="Liu Y.L."/>
            <person name="Hao S.J."/>
            <person name="Liu W.Q."/>
            <person name="Lv M.Q."/>
            <person name="Zhang H.B."/>
            <person name="Liu Y."/>
            <person name="Hu-Tang G.R."/>
            <person name="Wang J.P."/>
            <person name="Wang J.H."/>
            <person name="Sun Y.H."/>
            <person name="Ni S.B."/>
            <person name="Chen W.B."/>
            <person name="Zhang X.C."/>
            <person name="Jiao Y.N."/>
            <person name="Eichler E.E."/>
            <person name="Li G.H."/>
            <person name="Liu X."/>
            <person name="Gao L.Z."/>
        </authorList>
    </citation>
    <scope>NUCLEOTIDE SEQUENCE [LARGE SCALE GENOMIC DNA]</scope>
    <source>
        <strain evidence="17">cv. GT1</strain>
        <tissue evidence="16">Leaf</tissue>
    </source>
</reference>
<dbReference type="PRINTS" id="PR00463">
    <property type="entry name" value="EP450I"/>
</dbReference>
<dbReference type="PANTHER" id="PTHR47955:SF8">
    <property type="entry name" value="CYTOCHROME P450 71D11-LIKE"/>
    <property type="match status" value="1"/>
</dbReference>
<evidence type="ECO:0008006" key="18">
    <source>
        <dbReference type="Google" id="ProtNLM"/>
    </source>
</evidence>
<comment type="similarity">
    <text evidence="2 9">Belongs to the cytochrome P450 family.</text>
</comment>
<comment type="cofactor">
    <cofactor evidence="1 8">
        <name>heme</name>
        <dbReference type="ChEBI" id="CHEBI:30413"/>
    </cofactor>
</comment>
<dbReference type="Proteomes" id="UP000467840">
    <property type="component" value="Chromosome 9"/>
</dbReference>